<accession>A0ABX2CUA5</accession>
<dbReference type="EMBL" id="SRRZ01000012">
    <property type="protein sequence ID" value="NQE33287.1"/>
    <property type="molecule type" value="Genomic_DNA"/>
</dbReference>
<keyword evidence="3" id="KW-1185">Reference proteome</keyword>
<keyword evidence="1" id="KW-1133">Transmembrane helix</keyword>
<gene>
    <name evidence="2" type="ORF">E5S67_01005</name>
</gene>
<keyword evidence="1" id="KW-0472">Membrane</keyword>
<evidence type="ECO:0000256" key="1">
    <source>
        <dbReference type="SAM" id="Phobius"/>
    </source>
</evidence>
<feature type="transmembrane region" description="Helical" evidence="1">
    <location>
        <begin position="69"/>
        <end position="87"/>
    </location>
</feature>
<reference evidence="2 3" key="1">
    <citation type="journal article" date="2020" name="Sci. Rep.">
        <title>A novel cyanobacterial geosmin producer, revising GeoA distribution and dispersion patterns in Bacteria.</title>
        <authorList>
            <person name="Churro C."/>
            <person name="Semedo-Aguiar A.P."/>
            <person name="Silva A.D."/>
            <person name="Pereira-Leal J.B."/>
            <person name="Leite R.B."/>
        </authorList>
    </citation>
    <scope>NUCLEOTIDE SEQUENCE [LARGE SCALE GENOMIC DNA]</scope>
    <source>
        <strain evidence="2 3">IPMA8</strain>
    </source>
</reference>
<organism evidence="2 3">
    <name type="scientific">Microcoleus asticus IPMA8</name>
    <dbReference type="NCBI Taxonomy" id="2563858"/>
    <lineage>
        <taxon>Bacteria</taxon>
        <taxon>Bacillati</taxon>
        <taxon>Cyanobacteriota</taxon>
        <taxon>Cyanophyceae</taxon>
        <taxon>Oscillatoriophycideae</taxon>
        <taxon>Oscillatoriales</taxon>
        <taxon>Microcoleaceae</taxon>
        <taxon>Microcoleus</taxon>
        <taxon>Microcoleus asticus</taxon>
    </lineage>
</organism>
<comment type="caution">
    <text evidence="2">The sequence shown here is derived from an EMBL/GenBank/DDBJ whole genome shotgun (WGS) entry which is preliminary data.</text>
</comment>
<sequence>MAPPRLTPTHSSGLGGMAGGLGYPKIWVLVAIGNKFGNRLVMVTREFAKLDTRFLPELMLTVNKNSNKLSAFLPILALGIVVVPALAGRVDPTSVSCDC</sequence>
<proteinExistence type="predicted"/>
<keyword evidence="1" id="KW-0812">Transmembrane</keyword>
<dbReference type="RefSeq" id="WP_172185966.1">
    <property type="nucleotide sequence ID" value="NZ_CAWPPK010000024.1"/>
</dbReference>
<evidence type="ECO:0000313" key="3">
    <source>
        <dbReference type="Proteomes" id="UP000702425"/>
    </source>
</evidence>
<evidence type="ECO:0000313" key="2">
    <source>
        <dbReference type="EMBL" id="NQE33287.1"/>
    </source>
</evidence>
<name>A0ABX2CUA5_9CYAN</name>
<dbReference type="Proteomes" id="UP000702425">
    <property type="component" value="Unassembled WGS sequence"/>
</dbReference>
<protein>
    <submittedName>
        <fullName evidence="2">Uncharacterized protein</fullName>
    </submittedName>
</protein>